<evidence type="ECO:0000313" key="9">
    <source>
        <dbReference type="Proteomes" id="UP000603545"/>
    </source>
</evidence>
<dbReference type="PANTHER" id="PTHR18895">
    <property type="entry name" value="HEMK METHYLTRANSFERASE"/>
    <property type="match status" value="1"/>
</dbReference>
<feature type="binding site" evidence="5">
    <location>
        <begin position="208"/>
        <end position="211"/>
    </location>
    <ligand>
        <name>substrate</name>
    </ligand>
</feature>
<protein>
    <recommendedName>
        <fullName evidence="5">Release factor glutamine methyltransferase</fullName>
        <shortName evidence="5">RF MTase</shortName>
        <ecNumber evidence="5">2.1.1.297</ecNumber>
    </recommendedName>
    <alternativeName>
        <fullName evidence="5">N5-glutamine methyltransferase PrmC</fullName>
    </alternativeName>
    <alternativeName>
        <fullName evidence="5">Protein-(glutamine-N5) MTase PrmC</fullName>
    </alternativeName>
    <alternativeName>
        <fullName evidence="5">Protein-glutamine N-methyltransferase PrmC</fullName>
    </alternativeName>
</protein>
<dbReference type="InterPro" id="IPR040758">
    <property type="entry name" value="PrmC_N"/>
</dbReference>
<dbReference type="GO" id="GO:0032259">
    <property type="term" value="P:methylation"/>
    <property type="evidence" value="ECO:0007669"/>
    <property type="project" value="UniProtKB-KW"/>
</dbReference>
<dbReference type="HAMAP" id="MF_02126">
    <property type="entry name" value="RF_methyltr_PrmC"/>
    <property type="match status" value="1"/>
</dbReference>
<dbReference type="Pfam" id="PF17827">
    <property type="entry name" value="PrmC_N"/>
    <property type="match status" value="1"/>
</dbReference>
<feature type="domain" description="Release factor glutamine methyltransferase N-terminal" evidence="7">
    <location>
        <begin position="17"/>
        <end position="87"/>
    </location>
</feature>
<dbReference type="PROSITE" id="PS00092">
    <property type="entry name" value="N6_MTASE"/>
    <property type="match status" value="1"/>
</dbReference>
<feature type="binding site" evidence="5">
    <location>
        <begin position="139"/>
        <end position="143"/>
    </location>
    <ligand>
        <name>S-adenosyl-L-methionine</name>
        <dbReference type="ChEBI" id="CHEBI:59789"/>
    </ligand>
</feature>
<dbReference type="InterPro" id="IPR002052">
    <property type="entry name" value="DNA_methylase_N6_adenine_CS"/>
</dbReference>
<dbReference type="InterPro" id="IPR004556">
    <property type="entry name" value="HemK-like"/>
</dbReference>
<dbReference type="InterPro" id="IPR007848">
    <property type="entry name" value="Small_mtfrase_dom"/>
</dbReference>
<dbReference type="SUPFAM" id="SSF53335">
    <property type="entry name" value="S-adenosyl-L-methionine-dependent methyltransferases"/>
    <property type="match status" value="1"/>
</dbReference>
<dbReference type="EMBL" id="JACNLL010000089">
    <property type="protein sequence ID" value="MBC8200280.1"/>
    <property type="molecule type" value="Genomic_DNA"/>
</dbReference>
<dbReference type="Gene3D" id="1.10.8.10">
    <property type="entry name" value="DNA helicase RuvA subunit, C-terminal domain"/>
    <property type="match status" value="1"/>
</dbReference>
<evidence type="ECO:0000259" key="6">
    <source>
        <dbReference type="Pfam" id="PF05175"/>
    </source>
</evidence>
<feature type="binding site" evidence="5">
    <location>
        <position position="191"/>
    </location>
    <ligand>
        <name>S-adenosyl-L-methionine</name>
        <dbReference type="ChEBI" id="CHEBI:59789"/>
    </ligand>
</feature>
<comment type="catalytic activity">
    <reaction evidence="4 5">
        <text>L-glutaminyl-[peptide chain release factor] + S-adenosyl-L-methionine = N(5)-methyl-L-glutaminyl-[peptide chain release factor] + S-adenosyl-L-homocysteine + H(+)</text>
        <dbReference type="Rhea" id="RHEA:42896"/>
        <dbReference type="Rhea" id="RHEA-COMP:10271"/>
        <dbReference type="Rhea" id="RHEA-COMP:10272"/>
        <dbReference type="ChEBI" id="CHEBI:15378"/>
        <dbReference type="ChEBI" id="CHEBI:30011"/>
        <dbReference type="ChEBI" id="CHEBI:57856"/>
        <dbReference type="ChEBI" id="CHEBI:59789"/>
        <dbReference type="ChEBI" id="CHEBI:61891"/>
        <dbReference type="EC" id="2.1.1.297"/>
    </reaction>
</comment>
<name>A0A8J6TCG1_9BACT</name>
<evidence type="ECO:0000256" key="2">
    <source>
        <dbReference type="ARBA" id="ARBA00022679"/>
    </source>
</evidence>
<dbReference type="GO" id="GO:0003676">
    <property type="term" value="F:nucleic acid binding"/>
    <property type="evidence" value="ECO:0007669"/>
    <property type="project" value="InterPro"/>
</dbReference>
<evidence type="ECO:0000256" key="1">
    <source>
        <dbReference type="ARBA" id="ARBA00022603"/>
    </source>
</evidence>
<evidence type="ECO:0000259" key="7">
    <source>
        <dbReference type="Pfam" id="PF17827"/>
    </source>
</evidence>
<feature type="domain" description="Methyltransferase small" evidence="6">
    <location>
        <begin position="126"/>
        <end position="213"/>
    </location>
</feature>
<dbReference type="InterPro" id="IPR019874">
    <property type="entry name" value="RF_methyltr_PrmC"/>
</dbReference>
<comment type="function">
    <text evidence="5">Methylates the class 1 translation termination release factors RF1/PrfA and RF2/PrfB on the glutamine residue of the universally conserved GGQ motif.</text>
</comment>
<dbReference type="CDD" id="cd02440">
    <property type="entry name" value="AdoMet_MTases"/>
    <property type="match status" value="1"/>
</dbReference>
<dbReference type="Proteomes" id="UP000603545">
    <property type="component" value="Unassembled WGS sequence"/>
</dbReference>
<feature type="binding site" evidence="5">
    <location>
        <position position="162"/>
    </location>
    <ligand>
        <name>S-adenosyl-L-methionine</name>
        <dbReference type="ChEBI" id="CHEBI:59789"/>
    </ligand>
</feature>
<keyword evidence="1 5" id="KW-0489">Methyltransferase</keyword>
<dbReference type="NCBIfam" id="TIGR03534">
    <property type="entry name" value="RF_mod_PrmC"/>
    <property type="match status" value="1"/>
</dbReference>
<dbReference type="InterPro" id="IPR050320">
    <property type="entry name" value="N5-glutamine_MTase"/>
</dbReference>
<dbReference type="EC" id="2.1.1.297" evidence="5"/>
<evidence type="ECO:0000313" key="8">
    <source>
        <dbReference type="EMBL" id="MBC8200280.1"/>
    </source>
</evidence>
<evidence type="ECO:0000256" key="4">
    <source>
        <dbReference type="ARBA" id="ARBA00048391"/>
    </source>
</evidence>
<feature type="binding site" evidence="5">
    <location>
        <position position="208"/>
    </location>
    <ligand>
        <name>S-adenosyl-L-methionine</name>
        <dbReference type="ChEBI" id="CHEBI:59789"/>
    </ligand>
</feature>
<organism evidence="8 9">
    <name type="scientific">Candidatus Desulfaltia bathyphila</name>
    <dbReference type="NCBI Taxonomy" id="2841697"/>
    <lineage>
        <taxon>Bacteria</taxon>
        <taxon>Pseudomonadati</taxon>
        <taxon>Thermodesulfobacteriota</taxon>
        <taxon>Desulfobacteria</taxon>
        <taxon>Desulfobacterales</taxon>
        <taxon>Desulfobacterales incertae sedis</taxon>
        <taxon>Candidatus Desulfaltia</taxon>
    </lineage>
</organism>
<proteinExistence type="inferred from homology"/>
<reference evidence="8 9" key="1">
    <citation type="submission" date="2020-08" db="EMBL/GenBank/DDBJ databases">
        <title>Bridging the membrane lipid divide: bacteria of the FCB group superphylum have the potential to synthesize archaeal ether lipids.</title>
        <authorList>
            <person name="Villanueva L."/>
            <person name="Von Meijenfeldt F.A.B."/>
            <person name="Westbye A.B."/>
            <person name="Yadav S."/>
            <person name="Hopmans E.C."/>
            <person name="Dutilh B.E."/>
            <person name="Sinninghe Damste J.S."/>
        </authorList>
    </citation>
    <scope>NUCLEOTIDE SEQUENCE [LARGE SCALE GENOMIC DNA]</scope>
    <source>
        <strain evidence="8">NIOZ-UU82</strain>
    </source>
</reference>
<gene>
    <name evidence="5 8" type="primary">prmC</name>
    <name evidence="8" type="ORF">H8E80_09615</name>
</gene>
<evidence type="ECO:0000256" key="5">
    <source>
        <dbReference type="HAMAP-Rule" id="MF_02126"/>
    </source>
</evidence>
<accession>A0A8J6TCG1</accession>
<comment type="similarity">
    <text evidence="5">Belongs to the protein N5-glutamine methyltransferase family. PrmC subfamily.</text>
</comment>
<keyword evidence="2 5" id="KW-0808">Transferase</keyword>
<dbReference type="AlphaFoldDB" id="A0A8J6TCG1"/>
<evidence type="ECO:0000256" key="3">
    <source>
        <dbReference type="ARBA" id="ARBA00022691"/>
    </source>
</evidence>
<keyword evidence="3 5" id="KW-0949">S-adenosyl-L-methionine</keyword>
<sequence length="303" mass="34863">MQDQLKTSAHEWTILNILKWTTSYFQTHDIDSPRAAAEILLAHALKLKNRIELYMRYDQPLFEKELALFKALIKRRIAREPIAYIVGVKEFWSMDIAVTRDVLIPRPETEHLVEAALFLLPIDSALDSRNIPKRILELGTGSGAIICALASHRPEHIFIASDRSFKAVELAAKNAKHHNLNKKIMFFSGDWFMPLKDDTHLFDMIISNPPYINTRLINKLQPEISMYEPVMALDGGKDGLCRLEHIIFRAHTYLKPGGSLLLEIGHDQKEDIRRIVNSCGHYEQVVFTKDYSGHPRVVQMKKR</sequence>
<comment type="caution">
    <text evidence="8">The sequence shown here is derived from an EMBL/GenBank/DDBJ whole genome shotgun (WGS) entry which is preliminary data.</text>
</comment>
<dbReference type="GO" id="GO:0102559">
    <property type="term" value="F:peptide chain release factor N(5)-glutamine methyltransferase activity"/>
    <property type="evidence" value="ECO:0007669"/>
    <property type="project" value="UniProtKB-EC"/>
</dbReference>
<dbReference type="InterPro" id="IPR029063">
    <property type="entry name" value="SAM-dependent_MTases_sf"/>
</dbReference>
<dbReference type="Pfam" id="PF05175">
    <property type="entry name" value="MTS"/>
    <property type="match status" value="1"/>
</dbReference>
<dbReference type="PANTHER" id="PTHR18895:SF74">
    <property type="entry name" value="MTRF1L RELEASE FACTOR GLUTAMINE METHYLTRANSFERASE"/>
    <property type="match status" value="1"/>
</dbReference>
<dbReference type="NCBIfam" id="TIGR00536">
    <property type="entry name" value="hemK_fam"/>
    <property type="match status" value="1"/>
</dbReference>
<dbReference type="Gene3D" id="3.40.50.150">
    <property type="entry name" value="Vaccinia Virus protein VP39"/>
    <property type="match status" value="1"/>
</dbReference>